<evidence type="ECO:0000256" key="3">
    <source>
        <dbReference type="ARBA" id="ARBA00023015"/>
    </source>
</evidence>
<evidence type="ECO:0000313" key="11">
    <source>
        <dbReference type="EMBL" id="HJE19664.1"/>
    </source>
</evidence>
<reference evidence="12 13" key="1">
    <citation type="submission" date="2016-10" db="EMBL/GenBank/DDBJ databases">
        <authorList>
            <person name="Varghese N."/>
            <person name="Submissions S."/>
        </authorList>
    </citation>
    <scope>NUCLEOTIDE SEQUENCE [LARGE SCALE GENOMIC DNA]</scope>
    <source>
        <strain evidence="12 13">IBRC-M10081</strain>
    </source>
</reference>
<dbReference type="Gene3D" id="1.10.10.10">
    <property type="entry name" value="Winged helix-like DNA-binding domain superfamily/Winged helix DNA-binding domain"/>
    <property type="match status" value="1"/>
</dbReference>
<name>A0A662Z276_9STAP</name>
<dbReference type="PROSITE" id="PS51755">
    <property type="entry name" value="OMPR_PHOB"/>
    <property type="match status" value="1"/>
</dbReference>
<feature type="domain" description="OmpR/PhoB-type" evidence="10">
    <location>
        <begin position="126"/>
        <end position="224"/>
    </location>
</feature>
<evidence type="ECO:0000256" key="4">
    <source>
        <dbReference type="ARBA" id="ARBA00023125"/>
    </source>
</evidence>
<feature type="modified residue" description="4-aspartylphosphate" evidence="7">
    <location>
        <position position="52"/>
    </location>
</feature>
<sequence length="224" mass="25930">MKQILIVEDEMNLARFLELELKYEGYEITLVDNGQDGLDTALAQDFDLILLDLMLPKINGLEVCRRIRKTKQTPIIIITAKGETFDKVVGLDYGADDYIVKPFEIEELLARIRVNLRRTSQVEDTQETVSLHDIVVDESAYTVTIDNKQVNLTKTEHELLYLLLKNSDIVLQRETILQHIWGYENEVETNVVDVYIRYLRNKLKPFGKDKLIETVRGVGYVIRS</sequence>
<evidence type="ECO:0000256" key="2">
    <source>
        <dbReference type="ARBA" id="ARBA00023012"/>
    </source>
</evidence>
<reference evidence="11" key="3">
    <citation type="submission" date="2021-09" db="EMBL/GenBank/DDBJ databases">
        <authorList>
            <person name="Gilroy R."/>
        </authorList>
    </citation>
    <scope>NUCLEOTIDE SEQUENCE</scope>
    <source>
        <strain evidence="11">6019</strain>
    </source>
</reference>
<keyword evidence="4 8" id="KW-0238">DNA-binding</keyword>
<keyword evidence="3" id="KW-0805">Transcription regulation</keyword>
<evidence type="ECO:0000256" key="1">
    <source>
        <dbReference type="ARBA" id="ARBA00022553"/>
    </source>
</evidence>
<keyword evidence="5" id="KW-0804">Transcription</keyword>
<dbReference type="Proteomes" id="UP000763505">
    <property type="component" value="Unassembled WGS sequence"/>
</dbReference>
<evidence type="ECO:0000259" key="9">
    <source>
        <dbReference type="PROSITE" id="PS50110"/>
    </source>
</evidence>
<evidence type="ECO:0000256" key="7">
    <source>
        <dbReference type="PROSITE-ProRule" id="PRU00169"/>
    </source>
</evidence>
<dbReference type="InterPro" id="IPR001789">
    <property type="entry name" value="Sig_transdc_resp-reg_receiver"/>
</dbReference>
<dbReference type="Pfam" id="PF00072">
    <property type="entry name" value="Response_reg"/>
    <property type="match status" value="1"/>
</dbReference>
<keyword evidence="2" id="KW-0902">Two-component regulatory system</keyword>
<evidence type="ECO:0000256" key="6">
    <source>
        <dbReference type="ARBA" id="ARBA00040161"/>
    </source>
</evidence>
<feature type="domain" description="Response regulatory" evidence="9">
    <location>
        <begin position="3"/>
        <end position="116"/>
    </location>
</feature>
<dbReference type="PROSITE" id="PS50110">
    <property type="entry name" value="RESPONSE_REGULATORY"/>
    <property type="match status" value="1"/>
</dbReference>
<dbReference type="GO" id="GO:0000156">
    <property type="term" value="F:phosphorelay response regulator activity"/>
    <property type="evidence" value="ECO:0007669"/>
    <property type="project" value="TreeGrafter"/>
</dbReference>
<organism evidence="12 13">
    <name type="scientific">Aliicoccus persicus</name>
    <dbReference type="NCBI Taxonomy" id="930138"/>
    <lineage>
        <taxon>Bacteria</taxon>
        <taxon>Bacillati</taxon>
        <taxon>Bacillota</taxon>
        <taxon>Bacilli</taxon>
        <taxon>Bacillales</taxon>
        <taxon>Staphylococcaceae</taxon>
        <taxon>Aliicoccus</taxon>
    </lineage>
</organism>
<reference evidence="11" key="2">
    <citation type="journal article" date="2021" name="PeerJ">
        <title>Extensive microbial diversity within the chicken gut microbiome revealed by metagenomics and culture.</title>
        <authorList>
            <person name="Gilroy R."/>
            <person name="Ravi A."/>
            <person name="Getino M."/>
            <person name="Pursley I."/>
            <person name="Horton D.L."/>
            <person name="Alikhan N.F."/>
            <person name="Baker D."/>
            <person name="Gharbi K."/>
            <person name="Hall N."/>
            <person name="Watson M."/>
            <person name="Adriaenssens E.M."/>
            <person name="Foster-Nyarko E."/>
            <person name="Jarju S."/>
            <person name="Secka A."/>
            <person name="Antonio M."/>
            <person name="Oren A."/>
            <person name="Chaudhuri R.R."/>
            <person name="La Ragione R."/>
            <person name="Hildebrand F."/>
            <person name="Pallen M.J."/>
        </authorList>
    </citation>
    <scope>NUCLEOTIDE SEQUENCE</scope>
    <source>
        <strain evidence="11">6019</strain>
    </source>
</reference>
<dbReference type="InterPro" id="IPR011006">
    <property type="entry name" value="CheY-like_superfamily"/>
</dbReference>
<evidence type="ECO:0000256" key="8">
    <source>
        <dbReference type="PROSITE-ProRule" id="PRU01091"/>
    </source>
</evidence>
<dbReference type="PANTHER" id="PTHR48111:SF22">
    <property type="entry name" value="REGULATOR OF RPOS"/>
    <property type="match status" value="1"/>
</dbReference>
<protein>
    <recommendedName>
        <fullName evidence="6">Response regulator ArlR</fullName>
    </recommendedName>
</protein>
<dbReference type="InterPro" id="IPR001867">
    <property type="entry name" value="OmpR/PhoB-type_DNA-bd"/>
</dbReference>
<dbReference type="InterPro" id="IPR036388">
    <property type="entry name" value="WH-like_DNA-bd_sf"/>
</dbReference>
<dbReference type="AlphaFoldDB" id="A0A662Z276"/>
<dbReference type="GO" id="GO:0006355">
    <property type="term" value="P:regulation of DNA-templated transcription"/>
    <property type="evidence" value="ECO:0007669"/>
    <property type="project" value="InterPro"/>
</dbReference>
<dbReference type="EMBL" id="DYYI01000053">
    <property type="protein sequence ID" value="HJE19664.1"/>
    <property type="molecule type" value="Genomic_DNA"/>
</dbReference>
<dbReference type="SMART" id="SM00448">
    <property type="entry name" value="REC"/>
    <property type="match status" value="1"/>
</dbReference>
<accession>A0A662Z276</accession>
<evidence type="ECO:0000313" key="12">
    <source>
        <dbReference type="EMBL" id="SEV83086.1"/>
    </source>
</evidence>
<keyword evidence="13" id="KW-1185">Reference proteome</keyword>
<dbReference type="GO" id="GO:0032993">
    <property type="term" value="C:protein-DNA complex"/>
    <property type="evidence" value="ECO:0007669"/>
    <property type="project" value="TreeGrafter"/>
</dbReference>
<dbReference type="InterPro" id="IPR039420">
    <property type="entry name" value="WalR-like"/>
</dbReference>
<dbReference type="CDD" id="cd00383">
    <property type="entry name" value="trans_reg_C"/>
    <property type="match status" value="1"/>
</dbReference>
<evidence type="ECO:0000259" key="10">
    <source>
        <dbReference type="PROSITE" id="PS51755"/>
    </source>
</evidence>
<feature type="DNA-binding region" description="OmpR/PhoB-type" evidence="8">
    <location>
        <begin position="126"/>
        <end position="224"/>
    </location>
</feature>
<evidence type="ECO:0000256" key="5">
    <source>
        <dbReference type="ARBA" id="ARBA00023163"/>
    </source>
</evidence>
<dbReference type="Proteomes" id="UP000243605">
    <property type="component" value="Unassembled WGS sequence"/>
</dbReference>
<dbReference type="CDD" id="cd17574">
    <property type="entry name" value="REC_OmpR"/>
    <property type="match status" value="1"/>
</dbReference>
<dbReference type="SUPFAM" id="SSF46894">
    <property type="entry name" value="C-terminal effector domain of the bipartite response regulators"/>
    <property type="match status" value="1"/>
</dbReference>
<dbReference type="PANTHER" id="PTHR48111">
    <property type="entry name" value="REGULATOR OF RPOS"/>
    <property type="match status" value="1"/>
</dbReference>
<proteinExistence type="predicted"/>
<dbReference type="InterPro" id="IPR016032">
    <property type="entry name" value="Sig_transdc_resp-reg_C-effctor"/>
</dbReference>
<dbReference type="Gene3D" id="6.10.250.690">
    <property type="match status" value="1"/>
</dbReference>
<evidence type="ECO:0000313" key="13">
    <source>
        <dbReference type="Proteomes" id="UP000243605"/>
    </source>
</evidence>
<dbReference type="GO" id="GO:0005829">
    <property type="term" value="C:cytosol"/>
    <property type="evidence" value="ECO:0007669"/>
    <property type="project" value="TreeGrafter"/>
</dbReference>
<dbReference type="FunFam" id="3.40.50.2300:FF:000001">
    <property type="entry name" value="DNA-binding response regulator PhoB"/>
    <property type="match status" value="1"/>
</dbReference>
<dbReference type="Gene3D" id="3.40.50.2300">
    <property type="match status" value="1"/>
</dbReference>
<dbReference type="SMART" id="SM00862">
    <property type="entry name" value="Trans_reg_C"/>
    <property type="match status" value="1"/>
</dbReference>
<keyword evidence="1 7" id="KW-0597">Phosphoprotein</keyword>
<dbReference type="RefSeq" id="WP_091473238.1">
    <property type="nucleotide sequence ID" value="NZ_FOIT01000001.1"/>
</dbReference>
<dbReference type="OrthoDB" id="9790442at2"/>
<dbReference type="FunFam" id="1.10.10.10:FF:000005">
    <property type="entry name" value="Two-component system response regulator"/>
    <property type="match status" value="1"/>
</dbReference>
<gene>
    <name evidence="11" type="ORF">K8V35_04860</name>
    <name evidence="12" type="ORF">SAMN05192557_0311</name>
</gene>
<dbReference type="EMBL" id="FOIT01000001">
    <property type="protein sequence ID" value="SEV83086.1"/>
    <property type="molecule type" value="Genomic_DNA"/>
</dbReference>
<dbReference type="GO" id="GO:0000976">
    <property type="term" value="F:transcription cis-regulatory region binding"/>
    <property type="evidence" value="ECO:0007669"/>
    <property type="project" value="TreeGrafter"/>
</dbReference>
<dbReference type="SUPFAM" id="SSF52172">
    <property type="entry name" value="CheY-like"/>
    <property type="match status" value="1"/>
</dbReference>
<dbReference type="Pfam" id="PF00486">
    <property type="entry name" value="Trans_reg_C"/>
    <property type="match status" value="1"/>
</dbReference>